<feature type="region of interest" description="Disordered" evidence="1">
    <location>
        <begin position="20"/>
        <end position="61"/>
    </location>
</feature>
<sequence length="154" mass="17075">MEEVLKAAQDLFNVLNIDYDPSSGENEWDSDTDSDEGGRHKNKRKKTRVVKVKTEQKGTTMPGTGALVEQVTRLSEQIWQMALAVGQASRKVVTIAGGVTLELLREGLVKFAPESGHLAGLLPSFEGSIENGRVRNATYRLTKQESRRMCSLWV</sequence>
<dbReference type="Proteomes" id="UP000639403">
    <property type="component" value="Unassembled WGS sequence"/>
</dbReference>
<name>A0A8H7NTC5_9APHY</name>
<gene>
    <name evidence="2" type="ORF">IEO21_09961</name>
</gene>
<evidence type="ECO:0000256" key="1">
    <source>
        <dbReference type="SAM" id="MobiDB-lite"/>
    </source>
</evidence>
<evidence type="ECO:0000313" key="3">
    <source>
        <dbReference type="Proteomes" id="UP000639403"/>
    </source>
</evidence>
<organism evidence="2 3">
    <name type="scientific">Rhodonia placenta</name>
    <dbReference type="NCBI Taxonomy" id="104341"/>
    <lineage>
        <taxon>Eukaryota</taxon>
        <taxon>Fungi</taxon>
        <taxon>Dikarya</taxon>
        <taxon>Basidiomycota</taxon>
        <taxon>Agaricomycotina</taxon>
        <taxon>Agaricomycetes</taxon>
        <taxon>Polyporales</taxon>
        <taxon>Adustoporiaceae</taxon>
        <taxon>Rhodonia</taxon>
    </lineage>
</organism>
<dbReference type="EMBL" id="JADOXO010000602">
    <property type="protein sequence ID" value="KAF9802157.1"/>
    <property type="molecule type" value="Genomic_DNA"/>
</dbReference>
<dbReference type="AlphaFoldDB" id="A0A8H7NTC5"/>
<protein>
    <submittedName>
        <fullName evidence="2">Uncharacterized protein</fullName>
    </submittedName>
</protein>
<reference evidence="2" key="1">
    <citation type="submission" date="2020-11" db="EMBL/GenBank/DDBJ databases">
        <authorList>
            <person name="Koelle M."/>
            <person name="Horta M.A.C."/>
            <person name="Nowrousian M."/>
            <person name="Ohm R.A."/>
            <person name="Benz P."/>
            <person name="Pilgard A."/>
        </authorList>
    </citation>
    <scope>NUCLEOTIDE SEQUENCE</scope>
    <source>
        <strain evidence="2">FPRL280</strain>
    </source>
</reference>
<accession>A0A8H7NTC5</accession>
<feature type="compositionally biased region" description="Basic residues" evidence="1">
    <location>
        <begin position="40"/>
        <end position="51"/>
    </location>
</feature>
<feature type="compositionally biased region" description="Acidic residues" evidence="1">
    <location>
        <begin position="26"/>
        <end position="35"/>
    </location>
</feature>
<evidence type="ECO:0000313" key="2">
    <source>
        <dbReference type="EMBL" id="KAF9802157.1"/>
    </source>
</evidence>
<comment type="caution">
    <text evidence="2">The sequence shown here is derived from an EMBL/GenBank/DDBJ whole genome shotgun (WGS) entry which is preliminary data.</text>
</comment>
<reference evidence="2" key="2">
    <citation type="journal article" name="Front. Microbiol.">
        <title>Degradative Capacity of Two Strains of Rhodonia placenta: From Phenotype to Genotype.</title>
        <authorList>
            <person name="Kolle M."/>
            <person name="Horta M.A.C."/>
            <person name="Nowrousian M."/>
            <person name="Ohm R.A."/>
            <person name="Benz J.P."/>
            <person name="Pilgard A."/>
        </authorList>
    </citation>
    <scope>NUCLEOTIDE SEQUENCE</scope>
    <source>
        <strain evidence="2">FPRL280</strain>
    </source>
</reference>
<proteinExistence type="predicted"/>